<evidence type="ECO:0000256" key="2">
    <source>
        <dbReference type="ARBA" id="ARBA00022777"/>
    </source>
</evidence>
<dbReference type="PANTHER" id="PTHR47690">
    <property type="entry name" value="GLUCOKINASE"/>
    <property type="match status" value="1"/>
</dbReference>
<dbReference type="RefSeq" id="WP_312892224.1">
    <property type="nucleotide sequence ID" value="NZ_JACHJB010000005.1"/>
</dbReference>
<dbReference type="GO" id="GO:0005536">
    <property type="term" value="F:D-glucose binding"/>
    <property type="evidence" value="ECO:0007669"/>
    <property type="project" value="InterPro"/>
</dbReference>
<sequence>MSALPYPWLVADIGGTNARFGLVTGPGARPSQVAVLAGAEHRTLPDAVAAYLAEHADGGRPGAACLAVAGPVEGDRYTLTNLPWAGSARDLGVPNATLLNDFEALALSLPHLDGDDLVPIGGPDGPGAGPVPGPGVKAVLGPGTGLGVAGLVPVGSGWLPIASEGGHVSVPVQDDRELEVLRVLRAQARRSGRPGSPAVTPARTPAVAPVHGEADQVVAERVLSGPGLVRLHRALAEVNGVTAPELAASDIVARQDDPLCAETIEVFCGMLGSFAANVALTLGARGGVYLGGGVLPRIVERVCAGDFRARFTANPDMSGYLDAIATMLIVAPQPALTGAAAWLARQSAGQSTTMSTTVSTAVSTTTSTTTSTGTSAAAPAAASDAPAAGAASGGLTTTTATP</sequence>
<evidence type="ECO:0000313" key="6">
    <source>
        <dbReference type="EMBL" id="MBB6352034.1"/>
    </source>
</evidence>
<dbReference type="GO" id="GO:0005524">
    <property type="term" value="F:ATP binding"/>
    <property type="evidence" value="ECO:0007669"/>
    <property type="project" value="UniProtKB-UniRule"/>
</dbReference>
<evidence type="ECO:0000256" key="1">
    <source>
        <dbReference type="ARBA" id="ARBA00022679"/>
    </source>
</evidence>
<comment type="caution">
    <text evidence="6">The sequence shown here is derived from an EMBL/GenBank/DDBJ whole genome shotgun (WGS) entry which is preliminary data.</text>
</comment>
<keyword evidence="3" id="KW-0324">Glycolysis</keyword>
<dbReference type="SUPFAM" id="SSF53067">
    <property type="entry name" value="Actin-like ATPase domain"/>
    <property type="match status" value="1"/>
</dbReference>
<dbReference type="Gene3D" id="3.30.420.40">
    <property type="match status" value="1"/>
</dbReference>
<keyword evidence="1 3" id="KW-0808">Transferase</keyword>
<dbReference type="HAMAP" id="MF_00524">
    <property type="entry name" value="Glucokinase"/>
    <property type="match status" value="1"/>
</dbReference>
<accession>A0A7X0CEF1</accession>
<name>A0A7X0CEF1_9ACTN</name>
<protein>
    <recommendedName>
        <fullName evidence="3">Glucokinase</fullName>
        <ecNumber evidence="3">2.7.1.2</ecNumber>
    </recommendedName>
    <alternativeName>
        <fullName evidence="3">Glucose kinase</fullName>
    </alternativeName>
</protein>
<dbReference type="GO" id="GO:0006096">
    <property type="term" value="P:glycolytic process"/>
    <property type="evidence" value="ECO:0007669"/>
    <property type="project" value="UniProtKB-UniRule"/>
</dbReference>
<comment type="catalytic activity">
    <reaction evidence="3">
        <text>D-glucose + ATP = D-glucose 6-phosphate + ADP + H(+)</text>
        <dbReference type="Rhea" id="RHEA:17825"/>
        <dbReference type="ChEBI" id="CHEBI:4167"/>
        <dbReference type="ChEBI" id="CHEBI:15378"/>
        <dbReference type="ChEBI" id="CHEBI:30616"/>
        <dbReference type="ChEBI" id="CHEBI:61548"/>
        <dbReference type="ChEBI" id="CHEBI:456216"/>
        <dbReference type="EC" id="2.7.1.2"/>
    </reaction>
</comment>
<evidence type="ECO:0000256" key="3">
    <source>
        <dbReference type="HAMAP-Rule" id="MF_00524"/>
    </source>
</evidence>
<organism evidence="6 7">
    <name type="scientific">Nonomuraea muscovyensis</name>
    <dbReference type="NCBI Taxonomy" id="1124761"/>
    <lineage>
        <taxon>Bacteria</taxon>
        <taxon>Bacillati</taxon>
        <taxon>Actinomycetota</taxon>
        <taxon>Actinomycetes</taxon>
        <taxon>Streptosporangiales</taxon>
        <taxon>Streptosporangiaceae</taxon>
        <taxon>Nonomuraea</taxon>
    </lineage>
</organism>
<dbReference type="GO" id="GO:0005829">
    <property type="term" value="C:cytosol"/>
    <property type="evidence" value="ECO:0007669"/>
    <property type="project" value="TreeGrafter"/>
</dbReference>
<dbReference type="AlphaFoldDB" id="A0A7X0CEF1"/>
<dbReference type="EMBL" id="JACHJB010000005">
    <property type="protein sequence ID" value="MBB6352034.1"/>
    <property type="molecule type" value="Genomic_DNA"/>
</dbReference>
<dbReference type="PANTHER" id="PTHR47690:SF1">
    <property type="entry name" value="GLUCOKINASE"/>
    <property type="match status" value="1"/>
</dbReference>
<dbReference type="GO" id="GO:0004340">
    <property type="term" value="F:glucokinase activity"/>
    <property type="evidence" value="ECO:0007669"/>
    <property type="project" value="UniProtKB-UniRule"/>
</dbReference>
<dbReference type="Pfam" id="PF02685">
    <property type="entry name" value="Glucokinase"/>
    <property type="match status" value="2"/>
</dbReference>
<dbReference type="InterPro" id="IPR050201">
    <property type="entry name" value="Bacterial_glucokinase"/>
</dbReference>
<reference evidence="6 7" key="1">
    <citation type="submission" date="2020-08" db="EMBL/GenBank/DDBJ databases">
        <title>Sequencing the genomes of 1000 actinobacteria strains.</title>
        <authorList>
            <person name="Klenk H.-P."/>
        </authorList>
    </citation>
    <scope>NUCLEOTIDE SEQUENCE [LARGE SCALE GENOMIC DNA]</scope>
    <source>
        <strain evidence="6 7">DSM 45913</strain>
    </source>
</reference>
<keyword evidence="3" id="KW-0963">Cytoplasm</keyword>
<gene>
    <name evidence="3" type="primary">glk</name>
    <name evidence="6" type="ORF">FHU36_008630</name>
</gene>
<comment type="similarity">
    <text evidence="3 4">Belongs to the bacterial glucokinase family.</text>
</comment>
<evidence type="ECO:0000313" key="7">
    <source>
        <dbReference type="Proteomes" id="UP000583800"/>
    </source>
</evidence>
<dbReference type="Gene3D" id="3.40.367.20">
    <property type="match status" value="1"/>
</dbReference>
<keyword evidence="7" id="KW-1185">Reference proteome</keyword>
<dbReference type="InterPro" id="IPR003836">
    <property type="entry name" value="Glucokinase"/>
</dbReference>
<keyword evidence="3" id="KW-0547">Nucleotide-binding</keyword>
<dbReference type="Proteomes" id="UP000583800">
    <property type="component" value="Unassembled WGS sequence"/>
</dbReference>
<dbReference type="CDD" id="cd24008">
    <property type="entry name" value="ASKHA_NBD_GLK"/>
    <property type="match status" value="1"/>
</dbReference>
<proteinExistence type="inferred from homology"/>
<dbReference type="EC" id="2.7.1.2" evidence="3"/>
<feature type="region of interest" description="Disordered" evidence="5">
    <location>
        <begin position="354"/>
        <end position="402"/>
    </location>
</feature>
<comment type="subcellular location">
    <subcellularLocation>
        <location evidence="3">Cytoplasm</location>
    </subcellularLocation>
</comment>
<keyword evidence="3" id="KW-0067">ATP-binding</keyword>
<dbReference type="InterPro" id="IPR043129">
    <property type="entry name" value="ATPase_NBD"/>
</dbReference>
<feature type="binding site" evidence="3">
    <location>
        <begin position="11"/>
        <end position="16"/>
    </location>
    <ligand>
        <name>ATP</name>
        <dbReference type="ChEBI" id="CHEBI:30616"/>
    </ligand>
</feature>
<evidence type="ECO:0000256" key="5">
    <source>
        <dbReference type="SAM" id="MobiDB-lite"/>
    </source>
</evidence>
<evidence type="ECO:0000256" key="4">
    <source>
        <dbReference type="RuleBase" id="RU004046"/>
    </source>
</evidence>
<keyword evidence="2 3" id="KW-0418">Kinase</keyword>